<dbReference type="Gene3D" id="3.80.10.10">
    <property type="entry name" value="Ribonuclease Inhibitor"/>
    <property type="match status" value="3"/>
</dbReference>
<organism evidence="11">
    <name type="scientific">Culicoides sonorensis</name>
    <name type="common">Biting midge</name>
    <dbReference type="NCBI Taxonomy" id="179676"/>
    <lineage>
        <taxon>Eukaryota</taxon>
        <taxon>Metazoa</taxon>
        <taxon>Ecdysozoa</taxon>
        <taxon>Arthropoda</taxon>
        <taxon>Hexapoda</taxon>
        <taxon>Insecta</taxon>
        <taxon>Pterygota</taxon>
        <taxon>Neoptera</taxon>
        <taxon>Endopterygota</taxon>
        <taxon>Diptera</taxon>
        <taxon>Nematocera</taxon>
        <taxon>Chironomoidea</taxon>
        <taxon>Ceratopogonidae</taxon>
        <taxon>Ceratopogoninae</taxon>
        <taxon>Culicoides</taxon>
        <taxon>Monoculicoides</taxon>
    </lineage>
</organism>
<dbReference type="GO" id="GO:0045121">
    <property type="term" value="C:membrane raft"/>
    <property type="evidence" value="ECO:0007669"/>
    <property type="project" value="UniProtKB-SubCell"/>
</dbReference>
<dbReference type="OMA" id="NANQLQC"/>
<evidence type="ECO:0000256" key="3">
    <source>
        <dbReference type="ARBA" id="ARBA00022525"/>
    </source>
</evidence>
<dbReference type="VEuPathDB" id="VectorBase:CSON009074"/>
<feature type="domain" description="LRRCT" evidence="10">
    <location>
        <begin position="130"/>
        <end position="179"/>
    </location>
</feature>
<feature type="domain" description="LRRNT" evidence="9">
    <location>
        <begin position="193"/>
        <end position="225"/>
    </location>
</feature>
<evidence type="ECO:0000313" key="11">
    <source>
        <dbReference type="EMBL" id="SSX23470.1"/>
    </source>
</evidence>
<evidence type="ECO:0000256" key="8">
    <source>
        <dbReference type="ARBA" id="ARBA00023180"/>
    </source>
</evidence>
<feature type="domain" description="LRRCT" evidence="10">
    <location>
        <begin position="467"/>
        <end position="516"/>
    </location>
</feature>
<keyword evidence="6" id="KW-0677">Repeat</keyword>
<proteinExistence type="predicted"/>
<dbReference type="EMBL" id="UFQT01000351">
    <property type="protein sequence ID" value="SSX23470.1"/>
    <property type="molecule type" value="Genomic_DNA"/>
</dbReference>
<evidence type="ECO:0000256" key="5">
    <source>
        <dbReference type="ARBA" id="ARBA00022729"/>
    </source>
</evidence>
<dbReference type="GO" id="GO:0043204">
    <property type="term" value="C:perikaryon"/>
    <property type="evidence" value="ECO:0007669"/>
    <property type="project" value="UniProtKB-SubCell"/>
</dbReference>
<dbReference type="PROSITE" id="PS51450">
    <property type="entry name" value="LRR"/>
    <property type="match status" value="2"/>
</dbReference>
<gene>
    <name evidence="11" type="primary">CSON009074</name>
</gene>
<keyword evidence="4" id="KW-0433">Leucine-rich repeat</keyword>
<evidence type="ECO:0000256" key="6">
    <source>
        <dbReference type="ARBA" id="ARBA00022737"/>
    </source>
</evidence>
<dbReference type="GO" id="GO:0005886">
    <property type="term" value="C:plasma membrane"/>
    <property type="evidence" value="ECO:0007669"/>
    <property type="project" value="UniProtKB-SubCell"/>
</dbReference>
<dbReference type="Pfam" id="PF01463">
    <property type="entry name" value="LRRCT"/>
    <property type="match status" value="1"/>
</dbReference>
<comment type="subcellular location">
    <subcellularLocation>
        <location evidence="1">Secreted</location>
    </subcellularLocation>
</comment>
<feature type="domain" description="LRRCT" evidence="10">
    <location>
        <begin position="303"/>
        <end position="344"/>
    </location>
</feature>
<dbReference type="InterPro" id="IPR000372">
    <property type="entry name" value="LRRNT"/>
</dbReference>
<keyword evidence="2" id="KW-0217">Developmental protein</keyword>
<accession>A0A336M078</accession>
<dbReference type="InterPro" id="IPR050541">
    <property type="entry name" value="LRR_TM_domain-containing"/>
</dbReference>
<keyword evidence="8" id="KW-0325">Glycoprotein</keyword>
<name>A0A336M078_CULSO</name>
<dbReference type="InterPro" id="IPR000483">
    <property type="entry name" value="Cys-rich_flank_reg_C"/>
</dbReference>
<dbReference type="Pfam" id="PF13855">
    <property type="entry name" value="LRR_8"/>
    <property type="match status" value="3"/>
</dbReference>
<dbReference type="GO" id="GO:0042995">
    <property type="term" value="C:cell projection"/>
    <property type="evidence" value="ECO:0007669"/>
    <property type="project" value="UniProtKB-SubCell"/>
</dbReference>
<sequence length="538" mass="61402">MTEKLDLHSNEIVSIAEDSIYSLIKLRVLRMNSNKIIAIPENFLSMSFNLLRLDISYNKLDEILRNTFKGPKLLRSLHLDNNLIQCIHGSVFKELSELEILTLNNNSLSTIKEENLKGLAKLRTLRLSENPLHCNCDLIWFIKFLKRNLRLAPHARCQNPNSLVNKKINEISLDISNCAVQTKSFDTCKPRTTCSSPCKCNNGIVDCRKKSLTKIPNSFADSSIEMVLYGNKIKELPVNLFKGLTSLQLLLLNANAITCIKRDTFKDLRNLSLLSLYDNNIKTIFDGTLEPLLNIRTLHLAKNPFMCDCNLKWLSEYLHKNPIETSDRTASLAHQNCGVLFECPKDCFCYGSKIDCSQQNLTVISEEMPLITSDLLFEENLISVLHSDGFFGRLPNLQRLYLKNNLIKDIEPFAFEGAAKLEELYLDINKLSVIKNNMSLARNEITCMMPGSFDHFPQIFHVNLGENKFDCNCHVQWLAEWLKKRRILDPKAKCFQPEKLKGSSLLDLKPSSFVCFDGKDHGCLVNELEILSNFCLNV</sequence>
<dbReference type="InterPro" id="IPR001611">
    <property type="entry name" value="Leu-rich_rpt"/>
</dbReference>
<evidence type="ECO:0000256" key="4">
    <source>
        <dbReference type="ARBA" id="ARBA00022614"/>
    </source>
</evidence>
<evidence type="ECO:0000256" key="2">
    <source>
        <dbReference type="ARBA" id="ARBA00022473"/>
    </source>
</evidence>
<feature type="domain" description="LRRNT" evidence="9">
    <location>
        <begin position="342"/>
        <end position="374"/>
    </location>
</feature>
<dbReference type="GO" id="GO:0007399">
    <property type="term" value="P:nervous system development"/>
    <property type="evidence" value="ECO:0007669"/>
    <property type="project" value="UniProtKB-ARBA"/>
</dbReference>
<dbReference type="PANTHER" id="PTHR24369">
    <property type="entry name" value="ANTIGEN BSP, PUTATIVE-RELATED"/>
    <property type="match status" value="1"/>
</dbReference>
<dbReference type="SMART" id="SM00082">
    <property type="entry name" value="LRRCT"/>
    <property type="match status" value="3"/>
</dbReference>
<evidence type="ECO:0000259" key="9">
    <source>
        <dbReference type="SMART" id="SM00013"/>
    </source>
</evidence>
<dbReference type="InterPro" id="IPR003591">
    <property type="entry name" value="Leu-rich_rpt_typical-subtyp"/>
</dbReference>
<evidence type="ECO:0000256" key="1">
    <source>
        <dbReference type="ARBA" id="ARBA00004613"/>
    </source>
</evidence>
<dbReference type="FunFam" id="3.80.10.10:FF:000002">
    <property type="entry name" value="Slit guidance ligand 2"/>
    <property type="match status" value="1"/>
</dbReference>
<evidence type="ECO:0000256" key="7">
    <source>
        <dbReference type="ARBA" id="ARBA00023157"/>
    </source>
</evidence>
<keyword evidence="7" id="KW-1015">Disulfide bond</keyword>
<dbReference type="InterPro" id="IPR032675">
    <property type="entry name" value="LRR_dom_sf"/>
</dbReference>
<dbReference type="GO" id="GO:0098552">
    <property type="term" value="C:side of membrane"/>
    <property type="evidence" value="ECO:0007669"/>
    <property type="project" value="UniProtKB-KW"/>
</dbReference>
<keyword evidence="5" id="KW-0732">Signal</keyword>
<evidence type="ECO:0000259" key="10">
    <source>
        <dbReference type="SMART" id="SM00082"/>
    </source>
</evidence>
<dbReference type="PANTHER" id="PTHR24369:SF196">
    <property type="entry name" value="RETICULON 4 RECEPTOR LIKE 1"/>
    <property type="match status" value="1"/>
</dbReference>
<dbReference type="SMART" id="SM00013">
    <property type="entry name" value="LRRNT"/>
    <property type="match status" value="2"/>
</dbReference>
<dbReference type="AlphaFoldDB" id="A0A336M078"/>
<keyword evidence="3" id="KW-0964">Secreted</keyword>
<dbReference type="SMART" id="SM00369">
    <property type="entry name" value="LRR_TYP"/>
    <property type="match status" value="9"/>
</dbReference>
<reference evidence="11" key="1">
    <citation type="submission" date="2018-07" db="EMBL/GenBank/DDBJ databases">
        <authorList>
            <person name="Quirk P.G."/>
            <person name="Krulwich T.A."/>
        </authorList>
    </citation>
    <scope>NUCLEOTIDE SEQUENCE</scope>
</reference>
<protein>
    <submittedName>
        <fullName evidence="11">CSON009074 protein</fullName>
    </submittedName>
</protein>
<dbReference type="SUPFAM" id="SSF52058">
    <property type="entry name" value="L domain-like"/>
    <property type="match status" value="1"/>
</dbReference>
<dbReference type="GO" id="GO:0005576">
    <property type="term" value="C:extracellular region"/>
    <property type="evidence" value="ECO:0007669"/>
    <property type="project" value="UniProtKB-SubCell"/>
</dbReference>